<protein>
    <recommendedName>
        <fullName evidence="2">RING-type domain-containing protein</fullName>
    </recommendedName>
</protein>
<feature type="compositionally biased region" description="Basic residues" evidence="1">
    <location>
        <begin position="317"/>
        <end position="330"/>
    </location>
</feature>
<evidence type="ECO:0000259" key="2">
    <source>
        <dbReference type="PROSITE" id="PS50089"/>
    </source>
</evidence>
<dbReference type="EMBL" id="MN738852">
    <property type="protein sequence ID" value="QHT28178.1"/>
    <property type="molecule type" value="Genomic_DNA"/>
</dbReference>
<reference evidence="3" key="1">
    <citation type="journal article" date="2020" name="Nature">
        <title>Giant virus diversity and host interactions through global metagenomics.</title>
        <authorList>
            <person name="Schulz F."/>
            <person name="Roux S."/>
            <person name="Paez-Espino D."/>
            <person name="Jungbluth S."/>
            <person name="Walsh D.A."/>
            <person name="Denef V.J."/>
            <person name="McMahon K.D."/>
            <person name="Konstantinidis K.T."/>
            <person name="Eloe-Fadrosh E.A."/>
            <person name="Kyrpides N.C."/>
            <person name="Woyke T."/>
        </authorList>
    </citation>
    <scope>NUCLEOTIDE SEQUENCE</scope>
    <source>
        <strain evidence="3">GVMAG-M-3300001348-25</strain>
    </source>
</reference>
<feature type="region of interest" description="Disordered" evidence="1">
    <location>
        <begin position="291"/>
        <end position="330"/>
    </location>
</feature>
<dbReference type="InterPro" id="IPR002110">
    <property type="entry name" value="Ankyrin_rpt"/>
</dbReference>
<dbReference type="Gene3D" id="1.25.40.20">
    <property type="entry name" value="Ankyrin repeat-containing domain"/>
    <property type="match status" value="1"/>
</dbReference>
<evidence type="ECO:0000313" key="3">
    <source>
        <dbReference type="EMBL" id="QHT28178.1"/>
    </source>
</evidence>
<feature type="compositionally biased region" description="Basic and acidic residues" evidence="1">
    <location>
        <begin position="303"/>
        <end position="316"/>
    </location>
</feature>
<dbReference type="InterPro" id="IPR013083">
    <property type="entry name" value="Znf_RING/FYVE/PHD"/>
</dbReference>
<feature type="region of interest" description="Disordered" evidence="1">
    <location>
        <begin position="95"/>
        <end position="155"/>
    </location>
</feature>
<dbReference type="InterPro" id="IPR036770">
    <property type="entry name" value="Ankyrin_rpt-contain_sf"/>
</dbReference>
<dbReference type="Pfam" id="PF13637">
    <property type="entry name" value="Ank_4"/>
    <property type="match status" value="1"/>
</dbReference>
<accession>A0A6C0EGX3</accession>
<dbReference type="Gene3D" id="3.30.40.10">
    <property type="entry name" value="Zinc/RING finger domain, C3HC4 (zinc finger)"/>
    <property type="match status" value="1"/>
</dbReference>
<dbReference type="PROSITE" id="PS50089">
    <property type="entry name" value="ZF_RING_2"/>
    <property type="match status" value="1"/>
</dbReference>
<evidence type="ECO:0000256" key="1">
    <source>
        <dbReference type="SAM" id="MobiDB-lite"/>
    </source>
</evidence>
<dbReference type="InterPro" id="IPR001841">
    <property type="entry name" value="Znf_RING"/>
</dbReference>
<organism evidence="3">
    <name type="scientific">viral metagenome</name>
    <dbReference type="NCBI Taxonomy" id="1070528"/>
    <lineage>
        <taxon>unclassified sequences</taxon>
        <taxon>metagenomes</taxon>
        <taxon>organismal metagenomes</taxon>
    </lineage>
</organism>
<feature type="compositionally biased region" description="Basic residues" evidence="1">
    <location>
        <begin position="123"/>
        <end position="143"/>
    </location>
</feature>
<dbReference type="AlphaFoldDB" id="A0A6C0EGX3"/>
<proteinExistence type="predicted"/>
<dbReference type="SUPFAM" id="SSF57850">
    <property type="entry name" value="RING/U-box"/>
    <property type="match status" value="1"/>
</dbReference>
<name>A0A6C0EGX3_9ZZZZ</name>
<sequence>MCQDPLQSSEQIADKGLIYQLSCGHQFHNNCLSGWCDNRIKSVKLPNRNEEIHRPATLFKCPVCNQTTLHEEDDCTSMESYRDDFLGDGEIYTTEKYTGIKPEPEPEPEPESKPRNMFNFFKKGGKRKSRKSKKRFRKTRSTRQRGGNPNDQEEKDTYLFGAIGIYDYDKVENALNNGANVNAKNDDGDTPLILAIKLEDIDMVYLLLERPDINIELDLATNKELQLAEDLWDDMTPEEQEENSIPYAIEEYIITKKEKKRIQNIVAHTIPKVLERQEDRKNLAMVMSEKDVGNRGDGTMPYELRHEIGKYLGGEKRRTRKKNRKKNRKK</sequence>
<dbReference type="SMART" id="SM00248">
    <property type="entry name" value="ANK"/>
    <property type="match status" value="2"/>
</dbReference>
<feature type="domain" description="RING-type" evidence="2">
    <location>
        <begin position="1"/>
        <end position="65"/>
    </location>
</feature>
<dbReference type="SUPFAM" id="SSF48403">
    <property type="entry name" value="Ankyrin repeat"/>
    <property type="match status" value="1"/>
</dbReference>